<dbReference type="PANTHER" id="PTHR13794">
    <property type="entry name" value="ENOLASE SUPERFAMILY, MANDELATE RACEMASE"/>
    <property type="match status" value="1"/>
</dbReference>
<evidence type="ECO:0000313" key="5">
    <source>
        <dbReference type="EMBL" id="TDG22770.1"/>
    </source>
</evidence>
<dbReference type="SUPFAM" id="SSF51604">
    <property type="entry name" value="Enolase C-terminal domain-like"/>
    <property type="match status" value="1"/>
</dbReference>
<feature type="domain" description="Mandelate racemase/muconate lactonizing enzyme C-terminal" evidence="4">
    <location>
        <begin position="148"/>
        <end position="246"/>
    </location>
</feature>
<keyword evidence="2" id="KW-0479">Metal-binding</keyword>
<dbReference type="Gene3D" id="3.20.20.120">
    <property type="entry name" value="Enolase-like C-terminal domain"/>
    <property type="match status" value="1"/>
</dbReference>
<dbReference type="Proteomes" id="UP000295722">
    <property type="component" value="Unassembled WGS sequence"/>
</dbReference>
<keyword evidence="3" id="KW-0460">Magnesium</keyword>
<protein>
    <submittedName>
        <fullName evidence="5">Mandelate racemase</fullName>
    </submittedName>
</protein>
<evidence type="ECO:0000256" key="2">
    <source>
        <dbReference type="ARBA" id="ARBA00022723"/>
    </source>
</evidence>
<dbReference type="SMART" id="SM00922">
    <property type="entry name" value="MR_MLE"/>
    <property type="match status" value="1"/>
</dbReference>
<proteinExistence type="predicted"/>
<dbReference type="InterPro" id="IPR029017">
    <property type="entry name" value="Enolase-like_N"/>
</dbReference>
<sequence length="365" mass="39779">MQEPMKLVDFRVRAAVVPLRRPIIAGIGRFDSWPLILLDIETSAGVIGRSYVAPYREAAVPAVVAEIRDIGSVVKGKTISPFDVFERAMRALNVVGVTGVSTIAMSAVDMAIWDALARNAGLPLATLLGGSPGPVRAYNSNGLWRHEVATIAAEARQLQQEGGFSAMKLRLGNVHLKDDLAAIQAVREGVGNEIDLMVDFNQALGLGDAIRRCHELDEAGLYWFEEPIAYDNVRGYAQLASKVRTPLQMGENYYGSRDMLEFLSAGAVHYAMADLMRIGGVTGWLRCAHLAAAAGVQFSNHLYPEIAAHLLRVTPTAHWLEWVDWANPILANPLEPRGGEVCAPDVPGTGIEWDERAVDRYQVTV</sequence>
<dbReference type="SFLD" id="SFLDS00001">
    <property type="entry name" value="Enolase"/>
    <property type="match status" value="1"/>
</dbReference>
<dbReference type="Pfam" id="PF02746">
    <property type="entry name" value="MR_MLE_N"/>
    <property type="match status" value="1"/>
</dbReference>
<comment type="caution">
    <text evidence="5">The sequence shown here is derived from an EMBL/GenBank/DDBJ whole genome shotgun (WGS) entry which is preliminary data.</text>
</comment>
<dbReference type="Gene3D" id="3.30.390.10">
    <property type="entry name" value="Enolase-like, N-terminal domain"/>
    <property type="match status" value="1"/>
</dbReference>
<reference evidence="5 6" key="1">
    <citation type="submission" date="2019-03" db="EMBL/GenBank/DDBJ databases">
        <title>Paraburkholderia sp. 4M-K11, isolated from subtropical forest soil.</title>
        <authorList>
            <person name="Gao Z.-H."/>
            <person name="Qiu L.-H."/>
        </authorList>
    </citation>
    <scope>NUCLEOTIDE SEQUENCE [LARGE SCALE GENOMIC DNA]</scope>
    <source>
        <strain evidence="5 6">4M-K11</strain>
    </source>
</reference>
<dbReference type="InterPro" id="IPR036849">
    <property type="entry name" value="Enolase-like_C_sf"/>
</dbReference>
<dbReference type="GO" id="GO:0016836">
    <property type="term" value="F:hydro-lyase activity"/>
    <property type="evidence" value="ECO:0007669"/>
    <property type="project" value="TreeGrafter"/>
</dbReference>
<dbReference type="SUPFAM" id="SSF54826">
    <property type="entry name" value="Enolase N-terminal domain-like"/>
    <property type="match status" value="1"/>
</dbReference>
<accession>A0A4R5M8F7</accession>
<evidence type="ECO:0000256" key="1">
    <source>
        <dbReference type="ARBA" id="ARBA00001946"/>
    </source>
</evidence>
<dbReference type="InterPro" id="IPR046945">
    <property type="entry name" value="RHMD-like"/>
</dbReference>
<evidence type="ECO:0000313" key="6">
    <source>
        <dbReference type="Proteomes" id="UP000295722"/>
    </source>
</evidence>
<gene>
    <name evidence="5" type="ORF">EYW47_16255</name>
</gene>
<keyword evidence="6" id="KW-1185">Reference proteome</keyword>
<evidence type="ECO:0000256" key="3">
    <source>
        <dbReference type="ARBA" id="ARBA00022842"/>
    </source>
</evidence>
<dbReference type="InterPro" id="IPR029065">
    <property type="entry name" value="Enolase_C-like"/>
</dbReference>
<dbReference type="AlphaFoldDB" id="A0A4R5M8F7"/>
<name>A0A4R5M8F7_9BURK</name>
<dbReference type="OrthoDB" id="8609034at2"/>
<organism evidence="5 6">
    <name type="scientific">Paraburkholderia silviterrae</name>
    <dbReference type="NCBI Taxonomy" id="2528715"/>
    <lineage>
        <taxon>Bacteria</taxon>
        <taxon>Pseudomonadati</taxon>
        <taxon>Pseudomonadota</taxon>
        <taxon>Betaproteobacteria</taxon>
        <taxon>Burkholderiales</taxon>
        <taxon>Burkholderiaceae</taxon>
        <taxon>Paraburkholderia</taxon>
    </lineage>
</organism>
<dbReference type="InterPro" id="IPR013342">
    <property type="entry name" value="Mandelate_racemase_C"/>
</dbReference>
<evidence type="ECO:0000259" key="4">
    <source>
        <dbReference type="SMART" id="SM00922"/>
    </source>
</evidence>
<dbReference type="Pfam" id="PF13378">
    <property type="entry name" value="MR_MLE_C"/>
    <property type="match status" value="1"/>
</dbReference>
<dbReference type="GO" id="GO:0016052">
    <property type="term" value="P:carbohydrate catabolic process"/>
    <property type="evidence" value="ECO:0007669"/>
    <property type="project" value="TreeGrafter"/>
</dbReference>
<dbReference type="PANTHER" id="PTHR13794:SF58">
    <property type="entry name" value="MITOCHONDRIAL ENOLASE SUPERFAMILY MEMBER 1"/>
    <property type="match status" value="1"/>
</dbReference>
<dbReference type="InterPro" id="IPR013341">
    <property type="entry name" value="Mandelate_racemase_N_dom"/>
</dbReference>
<comment type="cofactor">
    <cofactor evidence="1">
        <name>Mg(2+)</name>
        <dbReference type="ChEBI" id="CHEBI:18420"/>
    </cofactor>
</comment>
<dbReference type="EMBL" id="SMRP01000007">
    <property type="protein sequence ID" value="TDG22770.1"/>
    <property type="molecule type" value="Genomic_DNA"/>
</dbReference>
<dbReference type="SFLD" id="SFLDG00179">
    <property type="entry name" value="mandelate_racemase"/>
    <property type="match status" value="1"/>
</dbReference>
<dbReference type="GO" id="GO:0000287">
    <property type="term" value="F:magnesium ion binding"/>
    <property type="evidence" value="ECO:0007669"/>
    <property type="project" value="TreeGrafter"/>
</dbReference>